<dbReference type="InterPro" id="IPR011990">
    <property type="entry name" value="TPR-like_helical_dom_sf"/>
</dbReference>
<protein>
    <recommendedName>
        <fullName evidence="2">beta-lactamase</fullName>
        <ecNumber evidence="2">3.5.2.6</ecNumber>
    </recommendedName>
</protein>
<dbReference type="EC" id="3.5.2.6" evidence="2"/>
<name>A0A0A8HUU8_CAMLA</name>
<dbReference type="HOGENOM" id="CLU_1197990_0_0_7"/>
<dbReference type="InterPro" id="IPR006597">
    <property type="entry name" value="Sel1-like"/>
</dbReference>
<sequence>MKKLLILFVCIYAFGFDVCERREIEMSAYIEKHAVGYKSKNFNLSEEKLYKKSFSDCYDKKNKEACLYIYNNFAIDGNFKVESNIFNLIKIMTYVGLILDVDKDKKYREINRLIALDSWKKSSELIDFVLSETNDTKAIEALKLLKKMSDFEVNRAYACPLYYNDKLQSDIIDMPCACKKNTALLIKPDTIRRAFLNLKLLCDKYKDSVSCGAVGGLYENGKGIRIDFKQAKKYYGLACDGGYQLGCDGYKRLMWY</sequence>
<dbReference type="KEGG" id="cln:UPTC3659_0651"/>
<dbReference type="Gene3D" id="1.25.40.10">
    <property type="entry name" value="Tetratricopeptide repeat domain"/>
    <property type="match status" value="1"/>
</dbReference>
<evidence type="ECO:0000256" key="1">
    <source>
        <dbReference type="ARBA" id="ARBA00001526"/>
    </source>
</evidence>
<dbReference type="AlphaFoldDB" id="A0A0A8HUU8"/>
<accession>A0A0A8HUU8</accession>
<evidence type="ECO:0000313" key="5">
    <source>
        <dbReference type="EMBL" id="AJD01503.1"/>
    </source>
</evidence>
<gene>
    <name evidence="5" type="ORF">UPTC3659_0651</name>
</gene>
<evidence type="ECO:0000256" key="2">
    <source>
        <dbReference type="ARBA" id="ARBA00012865"/>
    </source>
</evidence>
<evidence type="ECO:0000256" key="3">
    <source>
        <dbReference type="ARBA" id="ARBA00023157"/>
    </source>
</evidence>
<dbReference type="EMBL" id="CP007775">
    <property type="protein sequence ID" value="AJD01503.1"/>
    <property type="molecule type" value="Genomic_DNA"/>
</dbReference>
<keyword evidence="3" id="KW-1015">Disulfide bond</keyword>
<dbReference type="OrthoDB" id="9772133at2"/>
<evidence type="ECO:0000313" key="6">
    <source>
        <dbReference type="Proteomes" id="UP000031130"/>
    </source>
</evidence>
<reference evidence="5 6" key="1">
    <citation type="journal article" date="2014" name="Genome Biol. Evol.">
        <title>Comparative Genomics of the Campylobacter lari Group.</title>
        <authorList>
            <person name="Miller W.G."/>
            <person name="Yee E."/>
            <person name="Chapman M.H."/>
            <person name="Smith T.P."/>
            <person name="Bono J.L."/>
            <person name="Huynh S."/>
            <person name="Parker C.T."/>
            <person name="Vandamme P."/>
            <person name="Luong K."/>
            <person name="Korlach J."/>
        </authorList>
    </citation>
    <scope>NUCLEOTIDE SEQUENCE [LARGE SCALE GENOMIC DNA]</scope>
    <source>
        <strain evidence="6">RM3659</strain>
    </source>
</reference>
<dbReference type="SMART" id="SM00671">
    <property type="entry name" value="SEL1"/>
    <property type="match status" value="1"/>
</dbReference>
<dbReference type="SUPFAM" id="SSF81901">
    <property type="entry name" value="HCP-like"/>
    <property type="match status" value="1"/>
</dbReference>
<organism evidence="5 6">
    <name type="scientific">Campylobacter lari NCTC 11845</name>
    <dbReference type="NCBI Taxonomy" id="1388749"/>
    <lineage>
        <taxon>Bacteria</taxon>
        <taxon>Pseudomonadati</taxon>
        <taxon>Campylobacterota</taxon>
        <taxon>Epsilonproteobacteria</taxon>
        <taxon>Campylobacterales</taxon>
        <taxon>Campylobacteraceae</taxon>
        <taxon>Campylobacter</taxon>
    </lineage>
</organism>
<keyword evidence="4" id="KW-0046">Antibiotic resistance</keyword>
<dbReference type="Proteomes" id="UP000031130">
    <property type="component" value="Chromosome"/>
</dbReference>
<dbReference type="GO" id="GO:0008800">
    <property type="term" value="F:beta-lactamase activity"/>
    <property type="evidence" value="ECO:0007669"/>
    <property type="project" value="UniProtKB-EC"/>
</dbReference>
<proteinExistence type="predicted"/>
<evidence type="ECO:0000256" key="4">
    <source>
        <dbReference type="ARBA" id="ARBA00023251"/>
    </source>
</evidence>
<comment type="catalytic activity">
    <reaction evidence="1">
        <text>a beta-lactam + H2O = a substituted beta-amino acid</text>
        <dbReference type="Rhea" id="RHEA:20401"/>
        <dbReference type="ChEBI" id="CHEBI:15377"/>
        <dbReference type="ChEBI" id="CHEBI:35627"/>
        <dbReference type="ChEBI" id="CHEBI:140347"/>
        <dbReference type="EC" id="3.5.2.6"/>
    </reaction>
</comment>
<dbReference type="GO" id="GO:0046677">
    <property type="term" value="P:response to antibiotic"/>
    <property type="evidence" value="ECO:0007669"/>
    <property type="project" value="UniProtKB-KW"/>
</dbReference>